<dbReference type="InterPro" id="IPR028889">
    <property type="entry name" value="USP"/>
</dbReference>
<name>A0AAD8YG03_9STRA</name>
<evidence type="ECO:0000256" key="3">
    <source>
        <dbReference type="ARBA" id="ARBA00022670"/>
    </source>
</evidence>
<dbReference type="PANTHER" id="PTHR24006">
    <property type="entry name" value="UBIQUITIN CARBOXYL-TERMINAL HYDROLASE"/>
    <property type="match status" value="1"/>
</dbReference>
<evidence type="ECO:0000256" key="5">
    <source>
        <dbReference type="ARBA" id="ARBA00022801"/>
    </source>
</evidence>
<evidence type="ECO:0000256" key="6">
    <source>
        <dbReference type="ARBA" id="ARBA00022807"/>
    </source>
</evidence>
<organism evidence="10 11">
    <name type="scientific">Skeletonema marinoi</name>
    <dbReference type="NCBI Taxonomy" id="267567"/>
    <lineage>
        <taxon>Eukaryota</taxon>
        <taxon>Sar</taxon>
        <taxon>Stramenopiles</taxon>
        <taxon>Ochrophyta</taxon>
        <taxon>Bacillariophyta</taxon>
        <taxon>Coscinodiscophyceae</taxon>
        <taxon>Thalassiosirophycidae</taxon>
        <taxon>Thalassiosirales</taxon>
        <taxon>Skeletonemataceae</taxon>
        <taxon>Skeletonema</taxon>
        <taxon>Skeletonema marinoi-dohrnii complex</taxon>
    </lineage>
</organism>
<dbReference type="EMBL" id="JATAAI010000005">
    <property type="protein sequence ID" value="KAK1745568.1"/>
    <property type="molecule type" value="Genomic_DNA"/>
</dbReference>
<dbReference type="InterPro" id="IPR038765">
    <property type="entry name" value="Papain-like_cys_pep_sf"/>
</dbReference>
<dbReference type="GO" id="GO:0004843">
    <property type="term" value="F:cysteine-type deubiquitinase activity"/>
    <property type="evidence" value="ECO:0007669"/>
    <property type="project" value="UniProtKB-UniRule"/>
</dbReference>
<gene>
    <name evidence="10" type="ORF">QTG54_003492</name>
</gene>
<evidence type="ECO:0000256" key="8">
    <source>
        <dbReference type="SAM" id="Phobius"/>
    </source>
</evidence>
<dbReference type="PROSITE" id="PS00973">
    <property type="entry name" value="USP_2"/>
    <property type="match status" value="1"/>
</dbReference>
<dbReference type="Pfam" id="PF00443">
    <property type="entry name" value="UCH"/>
    <property type="match status" value="1"/>
</dbReference>
<dbReference type="PANTHER" id="PTHR24006:SF888">
    <property type="entry name" value="UBIQUITIN CARBOXYL-TERMINAL HYDROLASE 30"/>
    <property type="match status" value="1"/>
</dbReference>
<evidence type="ECO:0000259" key="9">
    <source>
        <dbReference type="PROSITE" id="PS50235"/>
    </source>
</evidence>
<feature type="domain" description="USP" evidence="9">
    <location>
        <begin position="103"/>
        <end position="597"/>
    </location>
</feature>
<keyword evidence="8" id="KW-0812">Transmembrane</keyword>
<dbReference type="PROSITE" id="PS00972">
    <property type="entry name" value="USP_1"/>
    <property type="match status" value="1"/>
</dbReference>
<dbReference type="GO" id="GO:0006508">
    <property type="term" value="P:proteolysis"/>
    <property type="evidence" value="ECO:0007669"/>
    <property type="project" value="UniProtKB-KW"/>
</dbReference>
<dbReference type="EC" id="3.4.19.12" evidence="7"/>
<evidence type="ECO:0000256" key="1">
    <source>
        <dbReference type="ARBA" id="ARBA00000707"/>
    </source>
</evidence>
<accession>A0AAD8YG03</accession>
<sequence length="597" mass="67164">MLASSSSTYHRLAEAAGYKFPSVLLLLTNGLVLGAGLRYAITRLFIHNTRQIETQHEQTIIDASKSEVEAITLRHGNAITHQIENNSTEEYGVSPKQFIVSIRGLKNHGQTCYCNSVLQALASLKPFYYHLESMKKSGNNIPLIDALRCTIQYVNGVAQKKERTHNVFSSIISFLSGKSSGDPKSVMDVVAKHHSQFRSRSNLGIAGTTEQQDSHEFLSALMDVLSMEERGMAHSQAKSSQEGLNLMHSQSIGDEAEKHLILKSKSATDNNRSAETAYNELQEEKKHDDNTNLHHTERVNRGEGTTLYQHDNPFDGWLGSTIKCATCLHIRPIRSSPFICLSLPIAAVRSEYLEDFLASEYGGFARAERVSDVQCIACAIKAKLEELEDEAMFLSGAIASMERRNRGKKDQAGLKSELICKTSHIAILKGMDADNDDEIQNHNEEDISFNIAGLVGLPKIIPMRGDAYKATLIMRPPRVLCIHVQRRHFDMASQRMVKISRRVHFPEVLDLSNYCAYAENSFEKDCTTKSTDWPKLPYKLMSVVEHKGSAFGGHYQTYRRVGVDHKEWVLVSDESVVSRSWEDVQRCEAYMLLYEEW</sequence>
<keyword evidence="6 7" id="KW-0788">Thiol protease</keyword>
<reference evidence="10" key="1">
    <citation type="submission" date="2023-06" db="EMBL/GenBank/DDBJ databases">
        <title>Survivors Of The Sea: Transcriptome response of Skeletonema marinoi to long-term dormancy.</title>
        <authorList>
            <person name="Pinder M.I.M."/>
            <person name="Kourtchenko O."/>
            <person name="Robertson E.K."/>
            <person name="Larsson T."/>
            <person name="Maumus F."/>
            <person name="Osuna-Cruz C.M."/>
            <person name="Vancaester E."/>
            <person name="Stenow R."/>
            <person name="Vandepoele K."/>
            <person name="Ploug H."/>
            <person name="Bruchert V."/>
            <person name="Godhe A."/>
            <person name="Topel M."/>
        </authorList>
    </citation>
    <scope>NUCLEOTIDE SEQUENCE</scope>
    <source>
        <strain evidence="10">R05AC</strain>
    </source>
</reference>
<dbReference type="GO" id="GO:0016579">
    <property type="term" value="P:protein deubiquitination"/>
    <property type="evidence" value="ECO:0007669"/>
    <property type="project" value="InterPro"/>
</dbReference>
<dbReference type="InterPro" id="IPR001394">
    <property type="entry name" value="Peptidase_C19_UCH"/>
</dbReference>
<keyword evidence="3 7" id="KW-0645">Protease</keyword>
<keyword evidence="5 7" id="KW-0378">Hydrolase</keyword>
<proteinExistence type="inferred from homology"/>
<dbReference type="Gene3D" id="3.90.70.10">
    <property type="entry name" value="Cysteine proteinases"/>
    <property type="match status" value="1"/>
</dbReference>
<comment type="caution">
    <text evidence="10">The sequence shown here is derived from an EMBL/GenBank/DDBJ whole genome shotgun (WGS) entry which is preliminary data.</text>
</comment>
<dbReference type="PROSITE" id="PS50235">
    <property type="entry name" value="USP_3"/>
    <property type="match status" value="1"/>
</dbReference>
<evidence type="ECO:0000313" key="10">
    <source>
        <dbReference type="EMBL" id="KAK1745568.1"/>
    </source>
</evidence>
<feature type="transmembrane region" description="Helical" evidence="8">
    <location>
        <begin position="20"/>
        <end position="41"/>
    </location>
</feature>
<dbReference type="InterPro" id="IPR050164">
    <property type="entry name" value="Peptidase_C19"/>
</dbReference>
<dbReference type="SUPFAM" id="SSF54001">
    <property type="entry name" value="Cysteine proteinases"/>
    <property type="match status" value="1"/>
</dbReference>
<comment type="catalytic activity">
    <reaction evidence="1 7">
        <text>Thiol-dependent hydrolysis of ester, thioester, amide, peptide and isopeptide bonds formed by the C-terminal Gly of ubiquitin (a 76-residue protein attached to proteins as an intracellular targeting signal).</text>
        <dbReference type="EC" id="3.4.19.12"/>
    </reaction>
</comment>
<evidence type="ECO:0000313" key="11">
    <source>
        <dbReference type="Proteomes" id="UP001224775"/>
    </source>
</evidence>
<dbReference type="InterPro" id="IPR018200">
    <property type="entry name" value="USP_CS"/>
</dbReference>
<evidence type="ECO:0000256" key="2">
    <source>
        <dbReference type="ARBA" id="ARBA00009085"/>
    </source>
</evidence>
<protein>
    <recommendedName>
        <fullName evidence="7">Ubiquitin carboxyl-terminal hydrolase</fullName>
        <ecNumber evidence="7">3.4.19.12</ecNumber>
    </recommendedName>
</protein>
<dbReference type="CDD" id="cd02257">
    <property type="entry name" value="Peptidase_C19"/>
    <property type="match status" value="1"/>
</dbReference>
<comment type="similarity">
    <text evidence="2 7">Belongs to the peptidase C19 family.</text>
</comment>
<dbReference type="GO" id="GO:0005829">
    <property type="term" value="C:cytosol"/>
    <property type="evidence" value="ECO:0007669"/>
    <property type="project" value="TreeGrafter"/>
</dbReference>
<dbReference type="AlphaFoldDB" id="A0AAD8YG03"/>
<keyword evidence="8" id="KW-0472">Membrane</keyword>
<dbReference type="GO" id="GO:0005634">
    <property type="term" value="C:nucleus"/>
    <property type="evidence" value="ECO:0007669"/>
    <property type="project" value="TreeGrafter"/>
</dbReference>
<keyword evidence="11" id="KW-1185">Reference proteome</keyword>
<keyword evidence="8" id="KW-1133">Transmembrane helix</keyword>
<evidence type="ECO:0000256" key="4">
    <source>
        <dbReference type="ARBA" id="ARBA00022786"/>
    </source>
</evidence>
<keyword evidence="4 7" id="KW-0833">Ubl conjugation pathway</keyword>
<evidence type="ECO:0000256" key="7">
    <source>
        <dbReference type="RuleBase" id="RU366025"/>
    </source>
</evidence>
<dbReference type="Proteomes" id="UP001224775">
    <property type="component" value="Unassembled WGS sequence"/>
</dbReference>